<accession>A0ABU3Y5Z4</accession>
<sequence length="375" mass="40238">MQVNANVILWNDFFKKGHVGGMQAGGAALARMDGGAMGIAVREFAWEKTALGPAGQWPPELHSAVALVIESRFPMALVWGHERVTIHNDSFRAILGGKPAALGRGFDTVWAEAWDAIGPLVGQAYAGIPSFFENFPLEVDRGNGPERAWFTFCFSPLRRADGTICGMIDTVIEVTDAVRAREAAEVMRDELAHRLKNTMAMVQSLASRTLRGVTEKDAVKAFEKRVVALGHAHDVLGRGGWQSASLAELADGLLAMHGERFDVKGPEVALGASASVRLALVLHELATNAAKYGALSAEAGRVALHWRVEPGGRGDELVVCWREYDGPAVSEPAHTGFGTRLIDMGLIGTGSVARRYPASGVEVDLRVPVADLAER</sequence>
<evidence type="ECO:0000256" key="5">
    <source>
        <dbReference type="ARBA" id="ARBA00022741"/>
    </source>
</evidence>
<evidence type="ECO:0000256" key="7">
    <source>
        <dbReference type="ARBA" id="ARBA00022840"/>
    </source>
</evidence>
<dbReference type="Gene3D" id="3.30.450.20">
    <property type="entry name" value="PAS domain"/>
    <property type="match status" value="1"/>
</dbReference>
<evidence type="ECO:0000256" key="3">
    <source>
        <dbReference type="ARBA" id="ARBA00022553"/>
    </source>
</evidence>
<evidence type="ECO:0000256" key="2">
    <source>
        <dbReference type="ARBA" id="ARBA00012438"/>
    </source>
</evidence>
<dbReference type="EMBL" id="JAWJEJ010000001">
    <property type="protein sequence ID" value="MDV3456746.1"/>
    <property type="molecule type" value="Genomic_DNA"/>
</dbReference>
<evidence type="ECO:0000256" key="4">
    <source>
        <dbReference type="ARBA" id="ARBA00022679"/>
    </source>
</evidence>
<organism evidence="9 10">
    <name type="scientific">Sphingomonas agrestis</name>
    <dbReference type="NCBI Taxonomy" id="3080540"/>
    <lineage>
        <taxon>Bacteria</taxon>
        <taxon>Pseudomonadati</taxon>
        <taxon>Pseudomonadota</taxon>
        <taxon>Alphaproteobacteria</taxon>
        <taxon>Sphingomonadales</taxon>
        <taxon>Sphingomonadaceae</taxon>
        <taxon>Sphingomonas</taxon>
    </lineage>
</organism>
<keyword evidence="3" id="KW-0597">Phosphoprotein</keyword>
<keyword evidence="10" id="KW-1185">Reference proteome</keyword>
<dbReference type="Gene3D" id="3.30.565.10">
    <property type="entry name" value="Histidine kinase-like ATPase, C-terminal domain"/>
    <property type="match status" value="1"/>
</dbReference>
<gene>
    <name evidence="9" type="ORF">RZN05_07095</name>
</gene>
<keyword evidence="6 9" id="KW-0418">Kinase</keyword>
<evidence type="ECO:0000313" key="9">
    <source>
        <dbReference type="EMBL" id="MDV3456746.1"/>
    </source>
</evidence>
<dbReference type="InterPro" id="IPR036890">
    <property type="entry name" value="HATPase_C_sf"/>
</dbReference>
<dbReference type="GO" id="GO:0016301">
    <property type="term" value="F:kinase activity"/>
    <property type="evidence" value="ECO:0007669"/>
    <property type="project" value="UniProtKB-KW"/>
</dbReference>
<dbReference type="InterPro" id="IPR011102">
    <property type="entry name" value="Sig_transdc_His_kinase_HWE"/>
</dbReference>
<dbReference type="SMART" id="SM00911">
    <property type="entry name" value="HWE_HK"/>
    <property type="match status" value="1"/>
</dbReference>
<comment type="caution">
    <text evidence="9">The sequence shown here is derived from an EMBL/GenBank/DDBJ whole genome shotgun (WGS) entry which is preliminary data.</text>
</comment>
<dbReference type="RefSeq" id="WP_317225918.1">
    <property type="nucleotide sequence ID" value="NZ_JAWJEJ010000001.1"/>
</dbReference>
<comment type="catalytic activity">
    <reaction evidence="1">
        <text>ATP + protein L-histidine = ADP + protein N-phospho-L-histidine.</text>
        <dbReference type="EC" id="2.7.13.3"/>
    </reaction>
</comment>
<dbReference type="PANTHER" id="PTHR41523">
    <property type="entry name" value="TWO-COMPONENT SYSTEM SENSOR PROTEIN"/>
    <property type="match status" value="1"/>
</dbReference>
<dbReference type="Proteomes" id="UP001273531">
    <property type="component" value="Unassembled WGS sequence"/>
</dbReference>
<reference evidence="9 10" key="1">
    <citation type="submission" date="2023-10" db="EMBL/GenBank/DDBJ databases">
        <title>Sphingomonas sp. HF-S4 16S ribosomal RNA gene Genome sequencing and assembly.</title>
        <authorList>
            <person name="Lee H."/>
        </authorList>
    </citation>
    <scope>NUCLEOTIDE SEQUENCE [LARGE SCALE GENOMIC DNA]</scope>
    <source>
        <strain evidence="9 10">HF-S4</strain>
    </source>
</reference>
<keyword evidence="7" id="KW-0067">ATP-binding</keyword>
<keyword evidence="4" id="KW-0808">Transferase</keyword>
<keyword evidence="5" id="KW-0547">Nucleotide-binding</keyword>
<protein>
    <recommendedName>
        <fullName evidence="2">histidine kinase</fullName>
        <ecNumber evidence="2">2.7.13.3</ecNumber>
    </recommendedName>
</protein>
<evidence type="ECO:0000259" key="8">
    <source>
        <dbReference type="SMART" id="SM00911"/>
    </source>
</evidence>
<evidence type="ECO:0000256" key="6">
    <source>
        <dbReference type="ARBA" id="ARBA00022777"/>
    </source>
</evidence>
<dbReference type="Pfam" id="PF07536">
    <property type="entry name" value="HWE_HK"/>
    <property type="match status" value="1"/>
</dbReference>
<name>A0ABU3Y5Z4_9SPHN</name>
<feature type="domain" description="Signal transduction histidine kinase HWE region" evidence="8">
    <location>
        <begin position="190"/>
        <end position="267"/>
    </location>
</feature>
<dbReference type="SUPFAM" id="SSF55874">
    <property type="entry name" value="ATPase domain of HSP90 chaperone/DNA topoisomerase II/histidine kinase"/>
    <property type="match status" value="1"/>
</dbReference>
<proteinExistence type="predicted"/>
<evidence type="ECO:0000313" key="10">
    <source>
        <dbReference type="Proteomes" id="UP001273531"/>
    </source>
</evidence>
<dbReference type="EC" id="2.7.13.3" evidence="2"/>
<dbReference type="PANTHER" id="PTHR41523:SF7">
    <property type="entry name" value="HISTIDINE KINASE"/>
    <property type="match status" value="1"/>
</dbReference>
<evidence type="ECO:0000256" key="1">
    <source>
        <dbReference type="ARBA" id="ARBA00000085"/>
    </source>
</evidence>